<comment type="caution">
    <text evidence="5">The sequence shown here is derived from an EMBL/GenBank/DDBJ whole genome shotgun (WGS) entry which is preliminary data.</text>
</comment>
<accession>A0A3B0C3I0</accession>
<keyword evidence="1 4" id="KW-0963">Cytoplasm</keyword>
<keyword evidence="3 4" id="KW-0810">Translation regulation</keyword>
<dbReference type="EMBL" id="RBAH01000018">
    <property type="protein sequence ID" value="RKN78879.1"/>
    <property type="molecule type" value="Genomic_DNA"/>
</dbReference>
<dbReference type="GO" id="GO:0006417">
    <property type="term" value="P:regulation of translation"/>
    <property type="evidence" value="ECO:0007669"/>
    <property type="project" value="UniProtKB-KW"/>
</dbReference>
<dbReference type="HAMAP" id="MF_01185">
    <property type="entry name" value="FliW"/>
    <property type="match status" value="1"/>
</dbReference>
<proteinExistence type="inferred from homology"/>
<keyword evidence="6" id="KW-1185">Reference proteome</keyword>
<dbReference type="PANTHER" id="PTHR39190">
    <property type="entry name" value="FLAGELLAR ASSEMBLY FACTOR FLIW"/>
    <property type="match status" value="1"/>
</dbReference>
<dbReference type="OrthoDB" id="9801235at2"/>
<keyword evidence="5" id="KW-0969">Cilium</keyword>
<comment type="similarity">
    <text evidence="4">Belongs to the FliW family.</text>
</comment>
<gene>
    <name evidence="4" type="primary">fliW</name>
    <name evidence="5" type="ORF">D7M11_22660</name>
</gene>
<evidence type="ECO:0000256" key="1">
    <source>
        <dbReference type="ARBA" id="ARBA00022490"/>
    </source>
</evidence>
<reference evidence="5 6" key="1">
    <citation type="journal article" date="2007" name="Int. J. Syst. Evol. Microbiol.">
        <title>Paenibacillus ginsengarvi sp. nov., isolated from soil from ginseng cultivation.</title>
        <authorList>
            <person name="Yoon M.H."/>
            <person name="Ten L.N."/>
            <person name="Im W.T."/>
        </authorList>
    </citation>
    <scope>NUCLEOTIDE SEQUENCE [LARGE SCALE GENOMIC DNA]</scope>
    <source>
        <strain evidence="5 6">KCTC 13059</strain>
    </source>
</reference>
<keyword evidence="2 4" id="KW-1005">Bacterial flagellum biogenesis</keyword>
<name>A0A3B0C3I0_9BACL</name>
<evidence type="ECO:0000313" key="5">
    <source>
        <dbReference type="EMBL" id="RKN78879.1"/>
    </source>
</evidence>
<dbReference type="NCBIfam" id="NF009793">
    <property type="entry name" value="PRK13285.1-1"/>
    <property type="match status" value="1"/>
</dbReference>
<organism evidence="5 6">
    <name type="scientific">Paenibacillus ginsengarvi</name>
    <dbReference type="NCBI Taxonomy" id="400777"/>
    <lineage>
        <taxon>Bacteria</taxon>
        <taxon>Bacillati</taxon>
        <taxon>Bacillota</taxon>
        <taxon>Bacilli</taxon>
        <taxon>Bacillales</taxon>
        <taxon>Paenibacillaceae</taxon>
        <taxon>Paenibacillus</taxon>
    </lineage>
</organism>
<sequence length="160" mass="17628">MIHIQTLQFGELNIQEESLISFKQGLPGFESLNRFTIITPDPELPFSFLQSADDGNIAFVITDPFLFYPDYEFDISDEDHQHLQLTSDPADVTVWSIVSIQDDIAASTINLLAPLVINNKVSIGKQCILHGSKYTTKHPLSVATNASAVEVGGDHARIDA</sequence>
<dbReference type="Gene3D" id="2.30.290.10">
    <property type="entry name" value="BH3618-like"/>
    <property type="match status" value="1"/>
</dbReference>
<comment type="subcellular location">
    <subcellularLocation>
        <location evidence="4">Cytoplasm</location>
    </subcellularLocation>
</comment>
<dbReference type="PANTHER" id="PTHR39190:SF1">
    <property type="entry name" value="FLAGELLAR ASSEMBLY FACTOR FLIW"/>
    <property type="match status" value="1"/>
</dbReference>
<dbReference type="GO" id="GO:0005737">
    <property type="term" value="C:cytoplasm"/>
    <property type="evidence" value="ECO:0007669"/>
    <property type="project" value="UniProtKB-SubCell"/>
</dbReference>
<keyword evidence="5" id="KW-0282">Flagellum</keyword>
<dbReference type="InterPro" id="IPR003775">
    <property type="entry name" value="Flagellar_assembly_factor_FliW"/>
</dbReference>
<dbReference type="SUPFAM" id="SSF141457">
    <property type="entry name" value="BH3618-like"/>
    <property type="match status" value="1"/>
</dbReference>
<evidence type="ECO:0000313" key="6">
    <source>
        <dbReference type="Proteomes" id="UP000282311"/>
    </source>
</evidence>
<dbReference type="RefSeq" id="WP_120749546.1">
    <property type="nucleotide sequence ID" value="NZ_RBAH01000018.1"/>
</dbReference>
<protein>
    <recommendedName>
        <fullName evidence="4">Flagellar assembly factor FliW</fullName>
    </recommendedName>
</protein>
<keyword evidence="4" id="KW-0143">Chaperone</keyword>
<comment type="subunit">
    <text evidence="4">Interacts with translational regulator CsrA and flagellin(s).</text>
</comment>
<evidence type="ECO:0000256" key="4">
    <source>
        <dbReference type="HAMAP-Rule" id="MF_01185"/>
    </source>
</evidence>
<dbReference type="AlphaFoldDB" id="A0A3B0C3I0"/>
<evidence type="ECO:0000256" key="3">
    <source>
        <dbReference type="ARBA" id="ARBA00022845"/>
    </source>
</evidence>
<keyword evidence="5" id="KW-0966">Cell projection</keyword>
<dbReference type="Pfam" id="PF02623">
    <property type="entry name" value="FliW"/>
    <property type="match status" value="1"/>
</dbReference>
<dbReference type="Proteomes" id="UP000282311">
    <property type="component" value="Unassembled WGS sequence"/>
</dbReference>
<comment type="function">
    <text evidence="4">Acts as an anti-CsrA protein, binds CsrA and prevents it from repressing translation of its target genes, one of which is flagellin. Binds to flagellin and participates in the assembly of the flagellum.</text>
</comment>
<dbReference type="InterPro" id="IPR024046">
    <property type="entry name" value="Flagellar_assmbl_FliW_dom_sf"/>
</dbReference>
<dbReference type="GO" id="GO:0044780">
    <property type="term" value="P:bacterial-type flagellum assembly"/>
    <property type="evidence" value="ECO:0007669"/>
    <property type="project" value="UniProtKB-UniRule"/>
</dbReference>
<evidence type="ECO:0000256" key="2">
    <source>
        <dbReference type="ARBA" id="ARBA00022795"/>
    </source>
</evidence>